<reference evidence="3" key="2">
    <citation type="submission" date="2011-02" db="EMBL/GenBank/DDBJ databases">
        <title>Genetic factors for stable replication of pLS32 in Bacillus subtilis.</title>
        <authorList>
            <person name="Itaya M."/>
        </authorList>
    </citation>
    <scope>NUCLEOTIDE SEQUENCE</scope>
    <source>
        <strain evidence="3">IAM 11631</strain>
        <plasmid evidence="3">pLS32</plasmid>
    </source>
</reference>
<keyword evidence="3" id="KW-0378">Hydrolase</keyword>
<dbReference type="Pfam" id="PF01368">
    <property type="entry name" value="DHH"/>
    <property type="match status" value="1"/>
</dbReference>
<dbReference type="PANTHER" id="PTHR30255:SF2">
    <property type="entry name" value="SINGLE-STRANDED-DNA-SPECIFIC EXONUCLEASE RECJ"/>
    <property type="match status" value="1"/>
</dbReference>
<sequence>MKIKQISSYNGDIIDTILKNRNIKDIDTFLNPNSSEDLNPFDLHNIELGANVLLAHLLINDHIGILVDADADGFSSASIIYQYIKKIEPDSHVSYFLHDRKAHGLTDEISQKIADSSIDLIIIPDAASNDVDELQRLYYMGIDIIVLDHHEVDKMPTHGILINNQLDENKSTNKNLVGAGMAYKFCQALDRILDTHYADDLLDLVAIGQIGDTSDISENEVRNLVFRGLETINNPLVKVAVMDVFGSLEGIAPKDLSFSIIPMINAVVRVGTEDEKDLLFRALNKIGDGRVWNVEKRKKNKKTGKFDKILVEQDLYEYAFDMMKKVKGRQNSMIKKSLEKLRSSTYNEGGISIALLDSSDEAAITGLVANKVAKKYQKPALVLYYKDKKYIGSGRGDEKVLSSLKDWCNETGLVEFAQGHANAFGISIPEDNFEEFKKRTHEVEQNEFVYEVDLIVKENVDRSLIEDVTDNKHLFGGKVQEPLLAFVGIKINKNFIRQKGSMLTFYENGVEFVMYGAPEGLYESLKNNFDRQITMDFVGTPSVNVYGNKRTLQLVLVDCERNESGQYDFIEVPDEITAETIIF</sequence>
<name>E9RJE4_BACNA</name>
<dbReference type="InterPro" id="IPR003156">
    <property type="entry name" value="DHHA1_dom"/>
</dbReference>
<feature type="domain" description="DDH" evidence="1">
    <location>
        <begin position="63"/>
        <end position="208"/>
    </location>
</feature>
<dbReference type="Gene3D" id="3.90.1640.30">
    <property type="match status" value="1"/>
</dbReference>
<reference evidence="3" key="1">
    <citation type="journal article" date="1997" name="Proc. Natl. Acad. Sci. U.S.A.">
        <title>Experimental surgery to create subgenomes of Bacillus subtilis 168.</title>
        <authorList>
            <person name="Itaya M."/>
            <person name="Tanaka T."/>
        </authorList>
    </citation>
    <scope>NUCLEOTIDE SEQUENCE</scope>
    <source>
        <strain evidence="3">IAM 11631</strain>
        <plasmid evidence="3">pLS32</plasmid>
    </source>
</reference>
<evidence type="ECO:0000259" key="2">
    <source>
        <dbReference type="Pfam" id="PF02272"/>
    </source>
</evidence>
<protein>
    <submittedName>
        <fullName evidence="3">Putative single-stranded-DNA-specific exonuclease</fullName>
    </submittedName>
</protein>
<dbReference type="SUPFAM" id="SSF64182">
    <property type="entry name" value="DHH phosphoesterases"/>
    <property type="match status" value="1"/>
</dbReference>
<dbReference type="InterPro" id="IPR001667">
    <property type="entry name" value="DDH_dom"/>
</dbReference>
<evidence type="ECO:0000313" key="3">
    <source>
        <dbReference type="EMBL" id="BAJ77039.1"/>
    </source>
</evidence>
<keyword evidence="3" id="KW-0269">Exonuclease</keyword>
<dbReference type="GO" id="GO:0004527">
    <property type="term" value="F:exonuclease activity"/>
    <property type="evidence" value="ECO:0007669"/>
    <property type="project" value="UniProtKB-KW"/>
</dbReference>
<keyword evidence="3" id="KW-0614">Plasmid</keyword>
<dbReference type="InterPro" id="IPR038763">
    <property type="entry name" value="DHH_sf"/>
</dbReference>
<dbReference type="EMBL" id="AB615353">
    <property type="protein sequence ID" value="BAJ77039.1"/>
    <property type="molecule type" value="Genomic_DNA"/>
</dbReference>
<keyword evidence="3" id="KW-0540">Nuclease</keyword>
<dbReference type="GO" id="GO:0003676">
    <property type="term" value="F:nucleic acid binding"/>
    <property type="evidence" value="ECO:0007669"/>
    <property type="project" value="InterPro"/>
</dbReference>
<dbReference type="Pfam" id="PF02272">
    <property type="entry name" value="DHHA1"/>
    <property type="match status" value="1"/>
</dbReference>
<geneLocation type="plasmid" evidence="3">
    <name>pLS32</name>
</geneLocation>
<dbReference type="PANTHER" id="PTHR30255">
    <property type="entry name" value="SINGLE-STRANDED-DNA-SPECIFIC EXONUCLEASE RECJ"/>
    <property type="match status" value="1"/>
</dbReference>
<feature type="domain" description="DHHA1" evidence="2">
    <location>
        <begin position="360"/>
        <end position="442"/>
    </location>
</feature>
<accession>E9RJE4</accession>
<dbReference type="AlphaFoldDB" id="E9RJE4"/>
<gene>
    <name evidence="3" type="primary">yorK</name>
</gene>
<dbReference type="Gene3D" id="3.10.310.30">
    <property type="match status" value="1"/>
</dbReference>
<dbReference type="InterPro" id="IPR051673">
    <property type="entry name" value="SSDNA_exonuclease_RecJ"/>
</dbReference>
<evidence type="ECO:0000259" key="1">
    <source>
        <dbReference type="Pfam" id="PF01368"/>
    </source>
</evidence>
<organism evidence="3">
    <name type="scientific">Bacillus subtilis subsp. natto</name>
    <dbReference type="NCBI Taxonomy" id="86029"/>
    <lineage>
        <taxon>Bacteria</taxon>
        <taxon>Bacillati</taxon>
        <taxon>Bacillota</taxon>
        <taxon>Bacilli</taxon>
        <taxon>Bacillales</taxon>
        <taxon>Bacillaceae</taxon>
        <taxon>Bacillus</taxon>
    </lineage>
</organism>
<proteinExistence type="predicted"/>
<dbReference type="RefSeq" id="WP_013603318.1">
    <property type="nucleotide sequence ID" value="NC_015149.1"/>
</dbReference>